<dbReference type="Pfam" id="PF05069">
    <property type="entry name" value="Phage_tail_S"/>
    <property type="match status" value="1"/>
</dbReference>
<organism evidence="1 2">
    <name type="scientific">Limnobaculum zhutongyuii</name>
    <dbReference type="NCBI Taxonomy" id="2498113"/>
    <lineage>
        <taxon>Bacteria</taxon>
        <taxon>Pseudomonadati</taxon>
        <taxon>Pseudomonadota</taxon>
        <taxon>Gammaproteobacteria</taxon>
        <taxon>Enterobacterales</taxon>
        <taxon>Budviciaceae</taxon>
        <taxon>Limnobaculum</taxon>
    </lineage>
</organism>
<proteinExistence type="predicted"/>
<dbReference type="OrthoDB" id="2081253at2"/>
<dbReference type="AlphaFoldDB" id="A0A411WGP3"/>
<dbReference type="Proteomes" id="UP000293154">
    <property type="component" value="Chromosome"/>
</dbReference>
<dbReference type="KEGG" id="prag:EKN56_03050"/>
<reference evidence="1 2" key="1">
    <citation type="submission" date="2019-03" db="EMBL/GenBank/DDBJ databases">
        <title>Pragia sp. nov. isolated from the gut tract of Carduelis flavirostris.</title>
        <authorList>
            <person name="Ge Y."/>
        </authorList>
    </citation>
    <scope>NUCLEOTIDE SEQUENCE [LARGE SCALE GENOMIC DNA]</scope>
    <source>
        <strain evidence="1 2">CF-458</strain>
    </source>
</reference>
<gene>
    <name evidence="1" type="ORF">EKN56_03050</name>
</gene>
<dbReference type="EMBL" id="CP034752">
    <property type="protein sequence ID" value="QBH95471.1"/>
    <property type="molecule type" value="Genomic_DNA"/>
</dbReference>
<evidence type="ECO:0000313" key="2">
    <source>
        <dbReference type="Proteomes" id="UP000293154"/>
    </source>
</evidence>
<dbReference type="RefSeq" id="WP_130590462.1">
    <property type="nucleotide sequence ID" value="NZ_CP034752.1"/>
</dbReference>
<accession>A0A411WGP3</accession>
<evidence type="ECO:0000313" key="1">
    <source>
        <dbReference type="EMBL" id="QBH95471.1"/>
    </source>
</evidence>
<name>A0A411WGP3_9GAMM</name>
<keyword evidence="2" id="KW-1185">Reference proteome</keyword>
<sequence length="158" mass="17579">MVKIVIDITRTESALNDVLDSLEHREPLMREISGIMADAVEENFAQEGRPKWLPIKRDGKILQDKGHLASSITPFSDNDTAGAGSNLKYAAIQNNGGTTRPHVIRPRNKKALAFSGRFAKKVNHPGSKIPARTFLSLMDDDYDEIENTGIDYLSRPFD</sequence>
<dbReference type="InterPro" id="IPR006522">
    <property type="entry name" value="Phage_virion_morphogenesis"/>
</dbReference>
<protein>
    <submittedName>
        <fullName evidence="1">Phage virion morphogenesis protein</fullName>
    </submittedName>
</protein>